<comment type="subcellular location">
    <subcellularLocation>
        <location evidence="4">Cytoplasm</location>
    </subcellularLocation>
</comment>
<protein>
    <submittedName>
        <fullName evidence="5">Uncharacterized protein</fullName>
    </submittedName>
</protein>
<gene>
    <name evidence="5" type="ORF">Ciccas_010183</name>
</gene>
<comment type="similarity">
    <text evidence="1 4">Belongs to the endosulfine family.</text>
</comment>
<dbReference type="Proteomes" id="UP001626550">
    <property type="component" value="Unassembled WGS sequence"/>
</dbReference>
<keyword evidence="3 4" id="KW-0650">Protein phosphatase inhibitor</keyword>
<evidence type="ECO:0000313" key="5">
    <source>
        <dbReference type="EMBL" id="KAL3311238.1"/>
    </source>
</evidence>
<keyword evidence="2 4" id="KW-0498">Mitosis</keyword>
<dbReference type="InterPro" id="IPR006760">
    <property type="entry name" value="Endosulphine"/>
</dbReference>
<comment type="function">
    <text evidence="4">Protein phosphatase inhibitor that specifically inhibits protein phosphatase 2A (PP2A) during mitosis.</text>
</comment>
<comment type="caution">
    <text evidence="5">The sequence shown here is derived from an EMBL/GenBank/DDBJ whole genome shotgun (WGS) entry which is preliminary data.</text>
</comment>
<sequence length="149" mass="16681">MDIESNSHVNVPKSQENVSAISLLIDEIKAASINKSEEQKLLSKYPGLIKKQGAALIHNKLNANTRQYFDSGDYNMQKTRVNMPQSQPQDPPPQPVILNPDVVINCRKRSVCNTHPHQFSHPTHSIHEKVLSSGLSIEPLHEQTDDSKV</sequence>
<proteinExistence type="inferred from homology"/>
<reference evidence="5 6" key="1">
    <citation type="submission" date="2024-11" db="EMBL/GenBank/DDBJ databases">
        <title>Adaptive evolution of stress response genes in parasites aligns with host niche diversity.</title>
        <authorList>
            <person name="Hahn C."/>
            <person name="Resl P."/>
        </authorList>
    </citation>
    <scope>NUCLEOTIDE SEQUENCE [LARGE SCALE GENOMIC DNA]</scope>
    <source>
        <strain evidence="5">EGGRZ-B1_66</strain>
        <tissue evidence="5">Body</tissue>
    </source>
</reference>
<evidence type="ECO:0000256" key="2">
    <source>
        <dbReference type="ARBA" id="ARBA00022776"/>
    </source>
</evidence>
<dbReference type="AlphaFoldDB" id="A0ABD2PVY6"/>
<organism evidence="5 6">
    <name type="scientific">Cichlidogyrus casuarinus</name>
    <dbReference type="NCBI Taxonomy" id="1844966"/>
    <lineage>
        <taxon>Eukaryota</taxon>
        <taxon>Metazoa</taxon>
        <taxon>Spiralia</taxon>
        <taxon>Lophotrochozoa</taxon>
        <taxon>Platyhelminthes</taxon>
        <taxon>Monogenea</taxon>
        <taxon>Monopisthocotylea</taxon>
        <taxon>Dactylogyridea</taxon>
        <taxon>Ancyrocephalidae</taxon>
        <taxon>Cichlidogyrus</taxon>
    </lineage>
</organism>
<dbReference type="GO" id="GO:0005737">
    <property type="term" value="C:cytoplasm"/>
    <property type="evidence" value="ECO:0007669"/>
    <property type="project" value="UniProtKB-SubCell"/>
</dbReference>
<keyword evidence="4" id="KW-0131">Cell cycle</keyword>
<dbReference type="GO" id="GO:0051301">
    <property type="term" value="P:cell division"/>
    <property type="evidence" value="ECO:0007669"/>
    <property type="project" value="UniProtKB-KW"/>
</dbReference>
<dbReference type="EMBL" id="JBJKFK010002350">
    <property type="protein sequence ID" value="KAL3311238.1"/>
    <property type="molecule type" value="Genomic_DNA"/>
</dbReference>
<keyword evidence="4" id="KW-0132">Cell division</keyword>
<evidence type="ECO:0000313" key="6">
    <source>
        <dbReference type="Proteomes" id="UP001626550"/>
    </source>
</evidence>
<dbReference type="Pfam" id="PF04667">
    <property type="entry name" value="Endosulfine"/>
    <property type="match status" value="1"/>
</dbReference>
<evidence type="ECO:0000256" key="1">
    <source>
        <dbReference type="ARBA" id="ARBA00010520"/>
    </source>
</evidence>
<dbReference type="GO" id="GO:0004864">
    <property type="term" value="F:protein phosphatase inhibitor activity"/>
    <property type="evidence" value="ECO:0007669"/>
    <property type="project" value="UniProtKB-KW"/>
</dbReference>
<keyword evidence="4" id="KW-0963">Cytoplasm</keyword>
<evidence type="ECO:0000256" key="3">
    <source>
        <dbReference type="ARBA" id="ARBA00023272"/>
    </source>
</evidence>
<evidence type="ECO:0000256" key="4">
    <source>
        <dbReference type="RuleBase" id="RU363120"/>
    </source>
</evidence>
<keyword evidence="6" id="KW-1185">Reference proteome</keyword>
<accession>A0ABD2PVY6</accession>
<name>A0ABD2PVY6_9PLAT</name>